<keyword evidence="3" id="KW-0813">Transport</keyword>
<feature type="transmembrane region" description="Helical" evidence="19">
    <location>
        <begin position="161"/>
        <end position="185"/>
    </location>
</feature>
<reference evidence="22" key="1">
    <citation type="submission" date="2025-08" db="UniProtKB">
        <authorList>
            <consortium name="Ensembl"/>
        </authorList>
    </citation>
    <scope>IDENTIFICATION</scope>
</reference>
<feature type="transmembrane region" description="Helical" evidence="19">
    <location>
        <begin position="522"/>
        <end position="540"/>
    </location>
</feature>
<keyword evidence="23" id="KW-1185">Reference proteome</keyword>
<evidence type="ECO:0000256" key="5">
    <source>
        <dbReference type="ARBA" id="ARBA00022538"/>
    </source>
</evidence>
<proteinExistence type="inferred from homology"/>
<feature type="domain" description="Amino acid permease/ SLC12A" evidence="20">
    <location>
        <begin position="134"/>
        <end position="633"/>
    </location>
</feature>
<accession>A0A8C5SAC9</accession>
<dbReference type="GO" id="GO:0055064">
    <property type="term" value="P:chloride ion homeostasis"/>
    <property type="evidence" value="ECO:0007669"/>
    <property type="project" value="TreeGrafter"/>
</dbReference>
<dbReference type="GO" id="GO:0008511">
    <property type="term" value="F:sodium:potassium:chloride symporter activity"/>
    <property type="evidence" value="ECO:0007669"/>
    <property type="project" value="TreeGrafter"/>
</dbReference>
<feature type="domain" description="Amino acid permease N-terminal" evidence="21">
    <location>
        <begin position="78"/>
        <end position="130"/>
    </location>
</feature>
<dbReference type="Ensembl" id="ENSLLTT00000014256.1">
    <property type="protein sequence ID" value="ENSLLTP00000013721.1"/>
    <property type="gene ID" value="ENSLLTG00000001256.1"/>
</dbReference>
<evidence type="ECO:0000256" key="15">
    <source>
        <dbReference type="ARBA" id="ARBA00023201"/>
    </source>
</evidence>
<feature type="transmembrane region" description="Helical" evidence="19">
    <location>
        <begin position="362"/>
        <end position="383"/>
    </location>
</feature>
<comment type="catalytic activity">
    <reaction evidence="17">
        <text>K(+)(out) + 2 chloride(out) + Na(+)(out) = K(+)(in) + 2 chloride(in) + Na(+)(in)</text>
        <dbReference type="Rhea" id="RHEA:72395"/>
        <dbReference type="ChEBI" id="CHEBI:17996"/>
        <dbReference type="ChEBI" id="CHEBI:29101"/>
        <dbReference type="ChEBI" id="CHEBI:29103"/>
    </reaction>
    <physiologicalReaction direction="left-to-right" evidence="17">
        <dbReference type="Rhea" id="RHEA:72396"/>
    </physiologicalReaction>
</comment>
<feature type="transmembrane region" description="Helical" evidence="19">
    <location>
        <begin position="328"/>
        <end position="350"/>
    </location>
</feature>
<dbReference type="GO" id="GO:0008519">
    <property type="term" value="F:ammonium channel activity"/>
    <property type="evidence" value="ECO:0007669"/>
    <property type="project" value="TreeGrafter"/>
</dbReference>
<evidence type="ECO:0000256" key="9">
    <source>
        <dbReference type="ARBA" id="ARBA00022958"/>
    </source>
</evidence>
<dbReference type="InterPro" id="IPR004841">
    <property type="entry name" value="AA-permease/SLC12A_dom"/>
</dbReference>
<keyword evidence="4" id="KW-1003">Cell membrane</keyword>
<dbReference type="FunFam" id="1.20.1740.10:FF:000005">
    <property type="entry name" value="Solute carrier family 12 member 1"/>
    <property type="match status" value="1"/>
</dbReference>
<keyword evidence="6" id="KW-0597">Phosphoprotein</keyword>
<keyword evidence="9" id="KW-0630">Potassium</keyword>
<feature type="transmembrane region" description="Helical" evidence="19">
    <location>
        <begin position="552"/>
        <end position="571"/>
    </location>
</feature>
<evidence type="ECO:0000256" key="14">
    <source>
        <dbReference type="ARBA" id="ARBA00023180"/>
    </source>
</evidence>
<dbReference type="InterPro" id="IPR002443">
    <property type="entry name" value="SLC12A1/SLC12A2"/>
</dbReference>
<dbReference type="PANTHER" id="PTHR11827:SF58">
    <property type="entry name" value="SOLUTE CARRIER FAMILY 12 MEMBER 2"/>
    <property type="match status" value="1"/>
</dbReference>
<dbReference type="PRINTS" id="PR01207">
    <property type="entry name" value="NAKCLTRNSPRT"/>
</dbReference>
<keyword evidence="14" id="KW-0325">Glycoprotein</keyword>
<keyword evidence="5" id="KW-0633">Potassium transport</keyword>
<keyword evidence="13 19" id="KW-0472">Membrane</keyword>
<evidence type="ECO:0000256" key="19">
    <source>
        <dbReference type="SAM" id="Phobius"/>
    </source>
</evidence>
<dbReference type="PANTHER" id="PTHR11827">
    <property type="entry name" value="SOLUTE CARRIER FAMILY 12, CATION COTRANSPORTERS"/>
    <property type="match status" value="1"/>
</dbReference>
<dbReference type="AlphaFoldDB" id="A0A8C5SAC9"/>
<dbReference type="GO" id="GO:1990573">
    <property type="term" value="P:potassium ion import across plasma membrane"/>
    <property type="evidence" value="ECO:0007669"/>
    <property type="project" value="TreeGrafter"/>
</dbReference>
<evidence type="ECO:0000256" key="1">
    <source>
        <dbReference type="ARBA" id="ARBA00004651"/>
    </source>
</evidence>
<keyword evidence="8" id="KW-0769">Symport</keyword>
<dbReference type="InterPro" id="IPR004842">
    <property type="entry name" value="SLC12A_fam"/>
</dbReference>
<evidence type="ECO:0000256" key="4">
    <source>
        <dbReference type="ARBA" id="ARBA00022475"/>
    </source>
</evidence>
<protein>
    <submittedName>
        <fullName evidence="22">Solute carrier family 12 member 2</fullName>
    </submittedName>
</protein>
<dbReference type="GeneTree" id="ENSGT00940000155742"/>
<keyword evidence="7 19" id="KW-0812">Transmembrane</keyword>
<dbReference type="Proteomes" id="UP000694406">
    <property type="component" value="Unplaced"/>
</dbReference>
<feature type="transmembrane region" description="Helical" evidence="19">
    <location>
        <begin position="250"/>
        <end position="268"/>
    </location>
</feature>
<reference evidence="22" key="2">
    <citation type="submission" date="2025-09" db="UniProtKB">
        <authorList>
            <consortium name="Ensembl"/>
        </authorList>
    </citation>
    <scope>IDENTIFICATION</scope>
</reference>
<evidence type="ECO:0000256" key="13">
    <source>
        <dbReference type="ARBA" id="ARBA00023136"/>
    </source>
</evidence>
<evidence type="ECO:0000256" key="3">
    <source>
        <dbReference type="ARBA" id="ARBA00022448"/>
    </source>
</evidence>
<keyword evidence="10 19" id="KW-1133">Transmembrane helix</keyword>
<comment type="subcellular location">
    <subcellularLocation>
        <location evidence="1">Cell membrane</location>
        <topology evidence="1">Multi-pass membrane protein</topology>
    </subcellularLocation>
</comment>
<dbReference type="GO" id="GO:0006884">
    <property type="term" value="P:cell volume homeostasis"/>
    <property type="evidence" value="ECO:0007669"/>
    <property type="project" value="TreeGrafter"/>
</dbReference>
<evidence type="ECO:0000259" key="20">
    <source>
        <dbReference type="Pfam" id="PF00324"/>
    </source>
</evidence>
<evidence type="ECO:0000256" key="16">
    <source>
        <dbReference type="ARBA" id="ARBA00023214"/>
    </source>
</evidence>
<evidence type="ECO:0000313" key="22">
    <source>
        <dbReference type="Ensembl" id="ENSLLTP00000013721.1"/>
    </source>
</evidence>
<keyword evidence="12" id="KW-0406">Ion transport</keyword>
<evidence type="ECO:0000256" key="6">
    <source>
        <dbReference type="ARBA" id="ARBA00022553"/>
    </source>
</evidence>
<dbReference type="Pfam" id="PF08403">
    <property type="entry name" value="AA_permease_N"/>
    <property type="match status" value="1"/>
</dbReference>
<evidence type="ECO:0000256" key="17">
    <source>
        <dbReference type="ARBA" id="ARBA00048452"/>
    </source>
</evidence>
<feature type="transmembrane region" description="Helical" evidence="19">
    <location>
        <begin position="206"/>
        <end position="230"/>
    </location>
</feature>
<keyword evidence="15" id="KW-0739">Sodium transport</keyword>
<evidence type="ECO:0000259" key="21">
    <source>
        <dbReference type="Pfam" id="PF08403"/>
    </source>
</evidence>
<dbReference type="GO" id="GO:0055078">
    <property type="term" value="P:sodium ion homeostasis"/>
    <property type="evidence" value="ECO:0007669"/>
    <property type="project" value="TreeGrafter"/>
</dbReference>
<gene>
    <name evidence="22" type="primary">SLC12A2</name>
</gene>
<dbReference type="Pfam" id="PF00324">
    <property type="entry name" value="AA_permease"/>
    <property type="match status" value="1"/>
</dbReference>
<keyword evidence="16" id="KW-0868">Chloride</keyword>
<feature type="transmembrane region" description="Helical" evidence="19">
    <location>
        <begin position="577"/>
        <end position="592"/>
    </location>
</feature>
<dbReference type="GO" id="GO:0016324">
    <property type="term" value="C:apical plasma membrane"/>
    <property type="evidence" value="ECO:0007669"/>
    <property type="project" value="TreeGrafter"/>
</dbReference>
<name>A0A8C5SAC9_LATLA</name>
<feature type="region of interest" description="Disordered" evidence="18">
    <location>
        <begin position="26"/>
        <end position="51"/>
    </location>
</feature>
<evidence type="ECO:0000256" key="7">
    <source>
        <dbReference type="ARBA" id="ARBA00022692"/>
    </source>
</evidence>
<organism evidence="22 23">
    <name type="scientific">Laticauda laticaudata</name>
    <name type="common">Blue-ringed sea krait</name>
    <name type="synonym">Blue-lipped sea krait</name>
    <dbReference type="NCBI Taxonomy" id="8630"/>
    <lineage>
        <taxon>Eukaryota</taxon>
        <taxon>Metazoa</taxon>
        <taxon>Chordata</taxon>
        <taxon>Craniata</taxon>
        <taxon>Vertebrata</taxon>
        <taxon>Euteleostomi</taxon>
        <taxon>Lepidosauria</taxon>
        <taxon>Squamata</taxon>
        <taxon>Bifurcata</taxon>
        <taxon>Unidentata</taxon>
        <taxon>Episquamata</taxon>
        <taxon>Toxicofera</taxon>
        <taxon>Serpentes</taxon>
        <taxon>Colubroidea</taxon>
        <taxon>Elapidae</taxon>
        <taxon>Laticaudinae</taxon>
        <taxon>Laticauda</taxon>
    </lineage>
</organism>
<dbReference type="Gene3D" id="1.20.1740.10">
    <property type="entry name" value="Amino acid/polyamine transporter I"/>
    <property type="match status" value="1"/>
</dbReference>
<evidence type="ECO:0000256" key="11">
    <source>
        <dbReference type="ARBA" id="ARBA00023053"/>
    </source>
</evidence>
<keyword evidence="11" id="KW-0915">Sodium</keyword>
<feature type="transmembrane region" description="Helical" evidence="19">
    <location>
        <begin position="277"/>
        <end position="298"/>
    </location>
</feature>
<dbReference type="GO" id="GO:0055075">
    <property type="term" value="P:potassium ion homeostasis"/>
    <property type="evidence" value="ECO:0007669"/>
    <property type="project" value="TreeGrafter"/>
</dbReference>
<evidence type="ECO:0000256" key="2">
    <source>
        <dbReference type="ARBA" id="ARBA00010593"/>
    </source>
</evidence>
<evidence type="ECO:0000256" key="18">
    <source>
        <dbReference type="SAM" id="MobiDB-lite"/>
    </source>
</evidence>
<dbReference type="InterPro" id="IPR013612">
    <property type="entry name" value="AA_permease_N"/>
</dbReference>
<evidence type="ECO:0000256" key="8">
    <source>
        <dbReference type="ARBA" id="ARBA00022847"/>
    </source>
</evidence>
<evidence type="ECO:0000313" key="23">
    <source>
        <dbReference type="Proteomes" id="UP000694406"/>
    </source>
</evidence>
<evidence type="ECO:0000256" key="10">
    <source>
        <dbReference type="ARBA" id="ARBA00022989"/>
    </source>
</evidence>
<evidence type="ECO:0000256" key="12">
    <source>
        <dbReference type="ARBA" id="ARBA00023065"/>
    </source>
</evidence>
<feature type="transmembrane region" description="Helical" evidence="19">
    <location>
        <begin position="440"/>
        <end position="463"/>
    </location>
</feature>
<comment type="similarity">
    <text evidence="2">Belongs to the SLC12A transporter family.</text>
</comment>
<feature type="transmembrane region" description="Helical" evidence="19">
    <location>
        <begin position="496"/>
        <end position="516"/>
    </location>
</feature>
<sequence length="669" mass="72042">PSLRGTSGIAVALKNSEEAKGRFRVNFVDPSAGDDNSDEPGGPEGCSVSFQNGGDTVLSEGSLHSGGGSGGHHHYYNDTHTNTYYLRTFGHNTIDAVPRIDYYRHTAAGLGEKLIRPSLAELHDELDKVSDGEQVRCMLNIWGVMLFIRLSWIVGNAGIGLALLVIAMATVVTTITGLSTSAIATNGFVRGGGAYYLISRSLGPEFGGAIGLIFAFANAVAVAMYVVGFAETVVDLLKYELLMLDPSNDIRIIGTITIVVLLGISLAGMEWEAKAQIVLLVILLVAIVDFIIGTFIPFENKKPQGFFGYKAEIFSENFGPDFRDDTTFFSVFAIFFPAATGILAGANISGDLADPQSAIPKGTLLAILITTVVYMGLAVSVGSCVVRDATGKLNDTIVNELTNCTSAACRLNFDFSSCETTKCSYGLIQDFQVMSMVSGFAPLITAGIFSATLSSALASLVSAPKIFQALCKDNIYPGFLVFAKGYGKNNEPLRGYLLTFLIALGFILIAELNVIAPIISNFFLASYALINFSVFHASLAKSPGWRPAFKYYNMWISLIGAILCCIVMFIINWKAALLTYVIILGLYIYVTYKKPDVNWGSSTQALTYLSALQHAVRLTGVEDHVKNFRPQCLVMSGAPNSRPALLHLVHAFTKNVGLMICGHVHRVSL</sequence>